<name>A0A6C2ULD1_9BACT</name>
<dbReference type="RefSeq" id="WP_136061665.1">
    <property type="nucleotide sequence ID" value="NZ_CAAHFH010000001.1"/>
</dbReference>
<dbReference type="EMBL" id="CAAHFH010000001">
    <property type="protein sequence ID" value="VGO20227.1"/>
    <property type="molecule type" value="Genomic_DNA"/>
</dbReference>
<reference evidence="1 2" key="1">
    <citation type="submission" date="2019-04" db="EMBL/GenBank/DDBJ databases">
        <authorList>
            <person name="Van Vliet M D."/>
        </authorList>
    </citation>
    <scope>NUCLEOTIDE SEQUENCE [LARGE SCALE GENOMIC DNA]</scope>
    <source>
        <strain evidence="1 2">F21</strain>
    </source>
</reference>
<dbReference type="Proteomes" id="UP000346198">
    <property type="component" value="Unassembled WGS sequence"/>
</dbReference>
<gene>
    <name evidence="1" type="ORF">SCARR_02288</name>
</gene>
<sequence>MRAELIQQAEAWNDLVINSFVNFYAEHLRLTSRGDCLFAFSAAAFRHLDRELLRRTPGGKF</sequence>
<evidence type="ECO:0000313" key="1">
    <source>
        <dbReference type="EMBL" id="VGO20227.1"/>
    </source>
</evidence>
<protein>
    <submittedName>
        <fullName evidence="1">Uncharacterized protein</fullName>
    </submittedName>
</protein>
<proteinExistence type="predicted"/>
<evidence type="ECO:0000313" key="2">
    <source>
        <dbReference type="Proteomes" id="UP000346198"/>
    </source>
</evidence>
<dbReference type="AlphaFoldDB" id="A0A6C2ULD1"/>
<organism evidence="1 2">
    <name type="scientific">Pontiella sulfatireligans</name>
    <dbReference type="NCBI Taxonomy" id="2750658"/>
    <lineage>
        <taxon>Bacteria</taxon>
        <taxon>Pseudomonadati</taxon>
        <taxon>Kiritimatiellota</taxon>
        <taxon>Kiritimatiellia</taxon>
        <taxon>Kiritimatiellales</taxon>
        <taxon>Pontiellaceae</taxon>
        <taxon>Pontiella</taxon>
    </lineage>
</organism>
<accession>A0A6C2ULD1</accession>
<keyword evidence="2" id="KW-1185">Reference proteome</keyword>